<feature type="coiled-coil region" evidence="6">
    <location>
        <begin position="117"/>
        <end position="183"/>
    </location>
</feature>
<dbReference type="InterPro" id="IPR005498">
    <property type="entry name" value="T4SS_VirB10/TraB/TrbI"/>
</dbReference>
<comment type="subcellular location">
    <subcellularLocation>
        <location evidence="1">Membrane</location>
        <topology evidence="1">Single-pass membrane protein</topology>
    </subcellularLocation>
</comment>
<evidence type="ECO:0000256" key="2">
    <source>
        <dbReference type="ARBA" id="ARBA00010265"/>
    </source>
</evidence>
<feature type="region of interest" description="Disordered" evidence="7">
    <location>
        <begin position="719"/>
        <end position="747"/>
    </location>
</feature>
<evidence type="ECO:0000313" key="9">
    <source>
        <dbReference type="Proteomes" id="UP000003026"/>
    </source>
</evidence>
<evidence type="ECO:0000313" key="8">
    <source>
        <dbReference type="EMBL" id="EJB36402.1"/>
    </source>
</evidence>
<keyword evidence="4" id="KW-1133">Transmembrane helix</keyword>
<evidence type="ECO:0000256" key="1">
    <source>
        <dbReference type="ARBA" id="ARBA00004167"/>
    </source>
</evidence>
<dbReference type="Pfam" id="PF03743">
    <property type="entry name" value="TrbI"/>
    <property type="match status" value="1"/>
</dbReference>
<evidence type="ECO:0000256" key="6">
    <source>
        <dbReference type="SAM" id="Coils"/>
    </source>
</evidence>
<dbReference type="FunFam" id="1.20.120.660:FF:000003">
    <property type="entry name" value="Cag pathogenicity island protein"/>
    <property type="match status" value="4"/>
</dbReference>
<gene>
    <name evidence="8" type="ORF">HPNQ4044_0769</name>
</gene>
<protein>
    <submittedName>
        <fullName evidence="8">DC-EC Repeat superfamily protein</fullName>
    </submittedName>
</protein>
<feature type="region of interest" description="Disordered" evidence="7">
    <location>
        <begin position="671"/>
        <end position="696"/>
    </location>
</feature>
<feature type="compositionally biased region" description="Basic and acidic residues" evidence="7">
    <location>
        <begin position="731"/>
        <end position="744"/>
    </location>
</feature>
<organism evidence="8 9">
    <name type="scientific">Helicobacter pylori NQ4044</name>
    <dbReference type="NCBI Taxonomy" id="992028"/>
    <lineage>
        <taxon>Bacteria</taxon>
        <taxon>Pseudomonadati</taxon>
        <taxon>Campylobacterota</taxon>
        <taxon>Epsilonproteobacteria</taxon>
        <taxon>Campylobacterales</taxon>
        <taxon>Helicobacteraceae</taxon>
        <taxon>Helicobacter</taxon>
    </lineage>
</organism>
<evidence type="ECO:0000256" key="4">
    <source>
        <dbReference type="ARBA" id="ARBA00022989"/>
    </source>
</evidence>
<comment type="caution">
    <text evidence="8">The sequence shown here is derived from an EMBL/GenBank/DDBJ whole genome shotgun (WGS) entry which is preliminary data.</text>
</comment>
<proteinExistence type="inferred from homology"/>
<evidence type="ECO:0000256" key="3">
    <source>
        <dbReference type="ARBA" id="ARBA00022692"/>
    </source>
</evidence>
<evidence type="ECO:0000256" key="7">
    <source>
        <dbReference type="SAM" id="MobiDB-lite"/>
    </source>
</evidence>
<dbReference type="Proteomes" id="UP000003026">
    <property type="component" value="Unassembled WGS sequence"/>
</dbReference>
<keyword evidence="5" id="KW-0472">Membrane</keyword>
<keyword evidence="6" id="KW-0175">Coiled coil</keyword>
<dbReference type="CDD" id="cd16429">
    <property type="entry name" value="VirB10"/>
    <property type="match status" value="1"/>
</dbReference>
<name>J0JEE2_HELPX</name>
<dbReference type="Gene3D" id="2.40.128.260">
    <property type="entry name" value="Type IV secretion system, VirB10/TraB/TrbI"/>
    <property type="match status" value="2"/>
</dbReference>
<dbReference type="PATRIC" id="fig|992028.3.peg.747"/>
<sequence length="995" mass="112324">MLTPEAKKKLEEAKKSVKAYLDCVSQAKTEDEKKECEKLLTPEAKKLLEQQALDCLKNAKTEAEKKRCVKDLPKDLQKKVLAKESVKAYLDCVSKAKNEAERKECEKLLTPEARKLLEEAKESVKAYKDCVSRARNEYEKKECEKLLTPEARKLLEQEVKKSVKAYKDCVSRARNEYEKKECEKLLTPEARKFLEKQALDCLKNAKTEAEKKRCVKDLPKDLQKKVLAKESVKAYLDCVSRARNEKEKKECEKLLTPEARKLLEEAKESLKAYKDCLSQARNETERRACEKLLTPEARKLLEQEVKKSVKAYLDCVSRARNEKEKQECEKLLTPEARKFLEKQALSCLEKARNEEERKACFKNLPKDLQKNVLAKESLKAYKDCLSQARNETERRACEKLLTPEARKLLEQEVKKSVKAYLDCVSRARNEKEKQECEKLLTPEARKFLEKELQQKDKAIKDCLKNADPNDRVAIMKCLDGLSDEEKLKYLQEAREKAVLDCLKTARTDEEKRKCQNLYSDLIQEIQNKKAQNKQNQLSKTERLHQASECLDNLDDPTDQEAIEQCLEGLSDSERALILGIKRQADEVDRIYSDLRSRKTFDNMAAKGYPLLPMDFKNGGDIATINATNVDADKIASDNPIYASIEPDITKQYETEKTIKDKSLEAKLAKALGGDKKDDDKEKSKKPTAKAKAESNKIDKDVAETAKNISEIALKNKKEKSGDFVDENGNPIDDKKKEEKQDETSPVKQAFIGKSDPTFVLAQYTPIEITLTSKVDATLTGIVSGVVAKDVWNMNGTMILLDKGTKVYGNYQSVKGGTPIMTRLMIVFTKAITPDGVIIPLANAQAAGMLGEAGVDGYVNNHFMKRIGFAVIASVVNSFLQTAPIIALDKLIGLGKGRSERTPEFNYALGQAINGSMQSSAQMSNQILGQLMNIPPSFYKNEGDSIKILTMDDIDFSGVYDVKITNKSVVDEIIKQSTKTLSREHEEITTSPKGGN</sequence>
<dbReference type="Gene3D" id="1.20.120.660">
    <property type="entry name" value="IL-4 antagonist (De novo design) like domain"/>
    <property type="match status" value="6"/>
</dbReference>
<dbReference type="GO" id="GO:0016020">
    <property type="term" value="C:membrane"/>
    <property type="evidence" value="ECO:0007669"/>
    <property type="project" value="UniProtKB-SubCell"/>
</dbReference>
<dbReference type="EMBL" id="AKNW01000005">
    <property type="protein sequence ID" value="EJB36402.1"/>
    <property type="molecule type" value="Genomic_DNA"/>
</dbReference>
<dbReference type="InterPro" id="IPR042217">
    <property type="entry name" value="T4SS_VirB10/TrbI"/>
</dbReference>
<dbReference type="FunFam" id="1.20.120.660:FF:000001">
    <property type="entry name" value="Cag pathogenicity island protein"/>
    <property type="match status" value="1"/>
</dbReference>
<dbReference type="InterPro" id="IPR010853">
    <property type="entry name" value="CagY_M"/>
</dbReference>
<dbReference type="AlphaFoldDB" id="J0JEE2"/>
<accession>J0JEE2</accession>
<dbReference type="FunFam" id="1.20.120.660:FF:000002">
    <property type="entry name" value="Cag pathogenicity island protein"/>
    <property type="match status" value="1"/>
</dbReference>
<evidence type="ECO:0000256" key="5">
    <source>
        <dbReference type="ARBA" id="ARBA00023136"/>
    </source>
</evidence>
<comment type="similarity">
    <text evidence="2">Belongs to the TrbI/VirB10 family.</text>
</comment>
<dbReference type="Pfam" id="PF07337">
    <property type="entry name" value="CagY_M"/>
    <property type="match status" value="15"/>
</dbReference>
<reference evidence="8 9" key="1">
    <citation type="submission" date="2012-04" db="EMBL/GenBank/DDBJ databases">
        <title>Genome sequence of Helicobacter pylori NQ4044.</title>
        <authorList>
            <person name="Blanchard T.G."/>
            <person name="Czinn S.J."/>
            <person name="McCracken C."/>
            <person name="Abolude K."/>
            <person name="Maroo A."/>
            <person name="Santana-Cruz I."/>
            <person name="Tallon L.J."/>
            <person name="Ficke F.W.F."/>
        </authorList>
    </citation>
    <scope>NUCLEOTIDE SEQUENCE [LARGE SCALE GENOMIC DNA]</scope>
    <source>
        <strain evidence="8 9">NQ4044</strain>
    </source>
</reference>
<keyword evidence="3" id="KW-0812">Transmembrane</keyword>